<accession>A0A0C3J5A9</accession>
<dbReference type="AlphaFoldDB" id="A0A0C3J5A9"/>
<reference evidence="2" key="2">
    <citation type="submission" date="2015-01" db="EMBL/GenBank/DDBJ databases">
        <title>Evolutionary Origins and Diversification of the Mycorrhizal Mutualists.</title>
        <authorList>
            <consortium name="DOE Joint Genome Institute"/>
            <consortium name="Mycorrhizal Genomics Consortium"/>
            <person name="Kohler A."/>
            <person name="Kuo A."/>
            <person name="Nagy L.G."/>
            <person name="Floudas D."/>
            <person name="Copeland A."/>
            <person name="Barry K.W."/>
            <person name="Cichocki N."/>
            <person name="Veneault-Fourrey C."/>
            <person name="LaButti K."/>
            <person name="Lindquist E.A."/>
            <person name="Lipzen A."/>
            <person name="Lundell T."/>
            <person name="Morin E."/>
            <person name="Murat C."/>
            <person name="Riley R."/>
            <person name="Ohm R."/>
            <person name="Sun H."/>
            <person name="Tunlid A."/>
            <person name="Henrissat B."/>
            <person name="Grigoriev I.V."/>
            <person name="Hibbett D.S."/>
            <person name="Martin F."/>
        </authorList>
    </citation>
    <scope>NUCLEOTIDE SEQUENCE [LARGE SCALE GENOMIC DNA]</scope>
    <source>
        <strain evidence="2">Marx 270</strain>
    </source>
</reference>
<feature type="non-terminal residue" evidence="1">
    <location>
        <position position="1"/>
    </location>
</feature>
<protein>
    <submittedName>
        <fullName evidence="1">Uncharacterized protein</fullName>
    </submittedName>
</protein>
<name>A0A0C3J5A9_PISTI</name>
<dbReference type="HOGENOM" id="CLU_002498_9_1_1"/>
<dbReference type="InParanoid" id="A0A0C3J5A9"/>
<evidence type="ECO:0000313" key="2">
    <source>
        <dbReference type="Proteomes" id="UP000054217"/>
    </source>
</evidence>
<dbReference type="OrthoDB" id="2692094at2759"/>
<dbReference type="STRING" id="870435.A0A0C3J5A9"/>
<organism evidence="1 2">
    <name type="scientific">Pisolithus tinctorius Marx 270</name>
    <dbReference type="NCBI Taxonomy" id="870435"/>
    <lineage>
        <taxon>Eukaryota</taxon>
        <taxon>Fungi</taxon>
        <taxon>Dikarya</taxon>
        <taxon>Basidiomycota</taxon>
        <taxon>Agaricomycotina</taxon>
        <taxon>Agaricomycetes</taxon>
        <taxon>Agaricomycetidae</taxon>
        <taxon>Boletales</taxon>
        <taxon>Sclerodermatineae</taxon>
        <taxon>Pisolithaceae</taxon>
        <taxon>Pisolithus</taxon>
    </lineage>
</organism>
<sequence length="201" mass="23715">DFVRHMKNHILGCLLGDISDNSESKEFTVTQQNHLIIIKNCLYKHKLLCVNYTTYNLHHMQDSVNPCTHPDIMVLSHEDEDNPHPYWYAHIIGIFHVEIQYNRPELNDCSLKCIDLLWVQWFTHDQHFKSGWASHHLPHIGFYPEDDLDNVFGFVDLNNVVHAIHIIPAFHFGHTSSLFGTSITCQEVEKDEDWDWYYINM</sequence>
<keyword evidence="2" id="KW-1185">Reference proteome</keyword>
<dbReference type="Proteomes" id="UP000054217">
    <property type="component" value="Unassembled WGS sequence"/>
</dbReference>
<proteinExistence type="predicted"/>
<reference evidence="1 2" key="1">
    <citation type="submission" date="2014-04" db="EMBL/GenBank/DDBJ databases">
        <authorList>
            <consortium name="DOE Joint Genome Institute"/>
            <person name="Kuo A."/>
            <person name="Kohler A."/>
            <person name="Costa M.D."/>
            <person name="Nagy L.G."/>
            <person name="Floudas D."/>
            <person name="Copeland A."/>
            <person name="Barry K.W."/>
            <person name="Cichocki N."/>
            <person name="Veneault-Fourrey C."/>
            <person name="LaButti K."/>
            <person name="Lindquist E.A."/>
            <person name="Lipzen A."/>
            <person name="Lundell T."/>
            <person name="Morin E."/>
            <person name="Murat C."/>
            <person name="Sun H."/>
            <person name="Tunlid A."/>
            <person name="Henrissat B."/>
            <person name="Grigoriev I.V."/>
            <person name="Hibbett D.S."/>
            <person name="Martin F."/>
            <person name="Nordberg H.P."/>
            <person name="Cantor M.N."/>
            <person name="Hua S.X."/>
        </authorList>
    </citation>
    <scope>NUCLEOTIDE SEQUENCE [LARGE SCALE GENOMIC DNA]</scope>
    <source>
        <strain evidence="1 2">Marx 270</strain>
    </source>
</reference>
<gene>
    <name evidence="1" type="ORF">M404DRAFT_143690</name>
</gene>
<evidence type="ECO:0000313" key="1">
    <source>
        <dbReference type="EMBL" id="KIO04258.1"/>
    </source>
</evidence>
<dbReference type="EMBL" id="KN831972">
    <property type="protein sequence ID" value="KIO04258.1"/>
    <property type="molecule type" value="Genomic_DNA"/>
</dbReference>